<evidence type="ECO:0000259" key="9">
    <source>
        <dbReference type="SMART" id="SM01389"/>
    </source>
</evidence>
<evidence type="ECO:0000256" key="7">
    <source>
        <dbReference type="ARBA" id="ARBA00023328"/>
    </source>
</evidence>
<evidence type="ECO:0000256" key="1">
    <source>
        <dbReference type="ARBA" id="ARBA00004123"/>
    </source>
</evidence>
<keyword evidence="11" id="KW-1185">Reference proteome</keyword>
<evidence type="ECO:0000256" key="8">
    <source>
        <dbReference type="PIRNR" id="PIRNR025023"/>
    </source>
</evidence>
<dbReference type="AlphaFoldDB" id="A0A9P4N0Z9"/>
<comment type="caution">
    <text evidence="10">The sequence shown here is derived from an EMBL/GenBank/DDBJ whole genome shotgun (WGS) entry which is preliminary data.</text>
</comment>
<keyword evidence="6 8" id="KW-0539">Nucleus</keyword>
<evidence type="ECO:0000256" key="2">
    <source>
        <dbReference type="ARBA" id="ARBA00004584"/>
    </source>
</evidence>
<dbReference type="Proteomes" id="UP000799536">
    <property type="component" value="Unassembled WGS sequence"/>
</dbReference>
<dbReference type="EMBL" id="ML993907">
    <property type="protein sequence ID" value="KAF2203315.1"/>
    <property type="molecule type" value="Genomic_DNA"/>
</dbReference>
<protein>
    <recommendedName>
        <fullName evidence="4 8">Transcription elongation factor SPT4</fullName>
    </recommendedName>
</protein>
<reference evidence="10" key="1">
    <citation type="journal article" date="2020" name="Stud. Mycol.">
        <title>101 Dothideomycetes genomes: a test case for predicting lifestyles and emergence of pathogens.</title>
        <authorList>
            <person name="Haridas S."/>
            <person name="Albert R."/>
            <person name="Binder M."/>
            <person name="Bloem J."/>
            <person name="Labutti K."/>
            <person name="Salamov A."/>
            <person name="Andreopoulos B."/>
            <person name="Baker S."/>
            <person name="Barry K."/>
            <person name="Bills G."/>
            <person name="Bluhm B."/>
            <person name="Cannon C."/>
            <person name="Castanera R."/>
            <person name="Culley D."/>
            <person name="Daum C."/>
            <person name="Ezra D."/>
            <person name="Gonzalez J."/>
            <person name="Henrissat B."/>
            <person name="Kuo A."/>
            <person name="Liang C."/>
            <person name="Lipzen A."/>
            <person name="Lutzoni F."/>
            <person name="Magnuson J."/>
            <person name="Mondo S."/>
            <person name="Nolan M."/>
            <person name="Ohm R."/>
            <person name="Pangilinan J."/>
            <person name="Park H.-J."/>
            <person name="Ramirez L."/>
            <person name="Alfaro M."/>
            <person name="Sun H."/>
            <person name="Tritt A."/>
            <person name="Yoshinaga Y."/>
            <person name="Zwiers L.-H."/>
            <person name="Turgeon B."/>
            <person name="Goodwin S."/>
            <person name="Spatafora J."/>
            <person name="Crous P."/>
            <person name="Grigoriev I."/>
        </authorList>
    </citation>
    <scope>NUCLEOTIDE SEQUENCE</scope>
    <source>
        <strain evidence="10">ATCC 74209</strain>
    </source>
</reference>
<dbReference type="InterPro" id="IPR022800">
    <property type="entry name" value="Spt4/RpoE2_Znf"/>
</dbReference>
<dbReference type="PANTHER" id="PTHR12882:SF1">
    <property type="entry name" value="TRANSCRIPTION ELONGATION FACTOR SPT4"/>
    <property type="match status" value="1"/>
</dbReference>
<dbReference type="CDD" id="cd07973">
    <property type="entry name" value="Spt4"/>
    <property type="match status" value="1"/>
</dbReference>
<dbReference type="OrthoDB" id="248751at2759"/>
<comment type="similarity">
    <text evidence="3 8">Belongs to the SPT4 family.</text>
</comment>
<dbReference type="SMART" id="SM01389">
    <property type="entry name" value="Spt4"/>
    <property type="match status" value="1"/>
</dbReference>
<dbReference type="GO" id="GO:0008270">
    <property type="term" value="F:zinc ion binding"/>
    <property type="evidence" value="ECO:0007669"/>
    <property type="project" value="InterPro"/>
</dbReference>
<dbReference type="PANTHER" id="PTHR12882">
    <property type="entry name" value="SUPPRESSOR OF TY 4"/>
    <property type="match status" value="1"/>
</dbReference>
<dbReference type="PIRSF" id="PIRSF025023">
    <property type="entry name" value="Spt4"/>
    <property type="match status" value="1"/>
</dbReference>
<proteinExistence type="inferred from homology"/>
<dbReference type="InterPro" id="IPR009287">
    <property type="entry name" value="Spt4"/>
</dbReference>
<dbReference type="GO" id="GO:0006355">
    <property type="term" value="P:regulation of DNA-templated transcription"/>
    <property type="evidence" value="ECO:0007669"/>
    <property type="project" value="InterPro"/>
</dbReference>
<keyword evidence="7" id="KW-0137">Centromere</keyword>
<keyword evidence="5 8" id="KW-0804">Transcription</keyword>
<dbReference type="InterPro" id="IPR029040">
    <property type="entry name" value="RPABC4/Spt4"/>
</dbReference>
<evidence type="ECO:0000256" key="4">
    <source>
        <dbReference type="ARBA" id="ARBA00020182"/>
    </source>
</evidence>
<accession>A0A9P4N0Z9</accession>
<evidence type="ECO:0000256" key="6">
    <source>
        <dbReference type="ARBA" id="ARBA00023242"/>
    </source>
</evidence>
<dbReference type="GO" id="GO:0140673">
    <property type="term" value="P:transcription elongation-coupled chromatin remodeling"/>
    <property type="evidence" value="ECO:0007669"/>
    <property type="project" value="InterPro"/>
</dbReference>
<dbReference type="SUPFAM" id="SSF63393">
    <property type="entry name" value="RNA polymerase subunits"/>
    <property type="match status" value="1"/>
</dbReference>
<dbReference type="GO" id="GO:0000775">
    <property type="term" value="C:chromosome, centromeric region"/>
    <property type="evidence" value="ECO:0007669"/>
    <property type="project" value="UniProtKB-SubCell"/>
</dbReference>
<evidence type="ECO:0000256" key="5">
    <source>
        <dbReference type="ARBA" id="ARBA00023163"/>
    </source>
</evidence>
<sequence length="129" mass="14180">MASQHFASAYVEPKHYRQLRACMVCGILRTELLFKREGCPNCEEFMQLRGDSDAIAACTSQVYEGTIAVADTRRSWVARHNRLEGYVPGTYAVQVEGVLPEEVIDAANAAGIQYIPRDGSTNEAIPAEG</sequence>
<dbReference type="InterPro" id="IPR038510">
    <property type="entry name" value="Spt4_sf"/>
</dbReference>
<dbReference type="GO" id="GO:0032044">
    <property type="term" value="C:DSIF complex"/>
    <property type="evidence" value="ECO:0007669"/>
    <property type="project" value="TreeGrafter"/>
</dbReference>
<comment type="function">
    <text evidence="8">The SPT4-SPT5 complex mediates both activation and inhibition of transcription elongation, and plays a role in pre-mRNA processing. This complex seems to be important for the stability of the RNA polymerase II elongation machinery on the chromatin template but not for the inherent ability of this machinery to translocate down the gene.</text>
</comment>
<evidence type="ECO:0000313" key="11">
    <source>
        <dbReference type="Proteomes" id="UP000799536"/>
    </source>
</evidence>
<organism evidence="10 11">
    <name type="scientific">Delitschia confertaspora ATCC 74209</name>
    <dbReference type="NCBI Taxonomy" id="1513339"/>
    <lineage>
        <taxon>Eukaryota</taxon>
        <taxon>Fungi</taxon>
        <taxon>Dikarya</taxon>
        <taxon>Ascomycota</taxon>
        <taxon>Pezizomycotina</taxon>
        <taxon>Dothideomycetes</taxon>
        <taxon>Pleosporomycetidae</taxon>
        <taxon>Pleosporales</taxon>
        <taxon>Delitschiaceae</taxon>
        <taxon>Delitschia</taxon>
    </lineage>
</organism>
<dbReference type="GO" id="GO:0000993">
    <property type="term" value="F:RNA polymerase II complex binding"/>
    <property type="evidence" value="ECO:0007669"/>
    <property type="project" value="TreeGrafter"/>
</dbReference>
<evidence type="ECO:0000256" key="3">
    <source>
        <dbReference type="ARBA" id="ARBA00010464"/>
    </source>
</evidence>
<name>A0A9P4N0Z9_9PLEO</name>
<evidence type="ECO:0000313" key="10">
    <source>
        <dbReference type="EMBL" id="KAF2203315.1"/>
    </source>
</evidence>
<comment type="subcellular location">
    <subcellularLocation>
        <location evidence="2">Chromosome</location>
        <location evidence="2">Centromere</location>
    </subcellularLocation>
    <subcellularLocation>
        <location evidence="1 8">Nucleus</location>
    </subcellularLocation>
</comment>
<dbReference type="Pfam" id="PF06093">
    <property type="entry name" value="Spt4"/>
    <property type="match status" value="1"/>
</dbReference>
<gene>
    <name evidence="10" type="ORF">GQ43DRAFT_390369</name>
</gene>
<dbReference type="Gene3D" id="3.30.40.210">
    <property type="match status" value="1"/>
</dbReference>
<feature type="domain" description="Spt4/RpoE2 zinc finger" evidence="9">
    <location>
        <begin position="19"/>
        <end position="96"/>
    </location>
</feature>